<reference evidence="1" key="1">
    <citation type="submission" date="2017-08" db="EMBL/GenBank/DDBJ databases">
        <authorList>
            <consortium name="Urmite Genomes"/>
        </authorList>
    </citation>
    <scope>NUCLEOTIDE SEQUENCE [LARGE SCALE GENOMIC DNA]</scope>
    <source>
        <strain evidence="1">IHUMI-LCC2</strain>
    </source>
</reference>
<keyword evidence="1" id="KW-0418">Kinase</keyword>
<dbReference type="Proteomes" id="UP000236316">
    <property type="component" value="Segment"/>
</dbReference>
<sequence length="208" mass="24286">MDIIAVVGFSGSGKDTFSDHLVKNHGYKKIAFSDKLKDIVSLLFNWDRQALSGTTLEGRKWRENVDHHWTKLLKDSPLFYNKQIAPENNEENNDVKVDITPRLILQKFGTELFRDKVHQYFWVYCLISSLEPGNKYVISDCRFLQEANTLKDMGCKIFRIIRDSATPSPDQLENLHISEKEHLLIKEDYVLTNNNTMDELYKQIDLLF</sequence>
<dbReference type="SUPFAM" id="SSF52540">
    <property type="entry name" value="P-loop containing nucleoside triphosphate hydrolases"/>
    <property type="match status" value="1"/>
</dbReference>
<gene>
    <name evidence="1" type="ORF">ORPV_172</name>
</gene>
<evidence type="ECO:0000313" key="1">
    <source>
        <dbReference type="EMBL" id="SNW62076.1"/>
    </source>
</evidence>
<name>A0A2I2L3G9_9VIRU</name>
<dbReference type="Gene3D" id="3.40.50.300">
    <property type="entry name" value="P-loop containing nucleotide triphosphate hydrolases"/>
    <property type="match status" value="2"/>
</dbReference>
<organism evidence="1">
    <name type="scientific">Orpheovirus IHUMI-LCC2</name>
    <dbReference type="NCBI Taxonomy" id="2023057"/>
    <lineage>
        <taxon>Viruses</taxon>
        <taxon>Varidnaviria</taxon>
        <taxon>Bamfordvirae</taxon>
        <taxon>Nucleocytoviricota</taxon>
        <taxon>Megaviricetes</taxon>
        <taxon>Pimascovirales</taxon>
        <taxon>Ocovirineae</taxon>
        <taxon>Orpheoviridae</taxon>
        <taxon>Alphaorpheovirus</taxon>
        <taxon>Alphaorpheovirus massiliense</taxon>
    </lineage>
</organism>
<dbReference type="EMBL" id="LT906555">
    <property type="protein sequence ID" value="SNW62076.1"/>
    <property type="molecule type" value="Genomic_DNA"/>
</dbReference>
<dbReference type="GO" id="GO:0016301">
    <property type="term" value="F:kinase activity"/>
    <property type="evidence" value="ECO:0007669"/>
    <property type="project" value="UniProtKB-KW"/>
</dbReference>
<dbReference type="InterPro" id="IPR048444">
    <property type="entry name" value="DNMK"/>
</dbReference>
<dbReference type="OrthoDB" id="9152at10239"/>
<dbReference type="InterPro" id="IPR027417">
    <property type="entry name" value="P-loop_NTPase"/>
</dbReference>
<evidence type="ECO:0000313" key="2">
    <source>
        <dbReference type="Proteomes" id="UP000236316"/>
    </source>
</evidence>
<dbReference type="RefSeq" id="YP_009448378.1">
    <property type="nucleotide sequence ID" value="NC_036594.1"/>
</dbReference>
<dbReference type="KEGG" id="vg:35381931"/>
<dbReference type="Pfam" id="PF21448">
    <property type="entry name" value="DNMK"/>
    <property type="match status" value="1"/>
</dbReference>
<accession>A0A2I2L3G9</accession>
<keyword evidence="2" id="KW-1185">Reference proteome</keyword>
<keyword evidence="1" id="KW-0808">Transferase</keyword>
<proteinExistence type="predicted"/>
<dbReference type="GeneID" id="35381931"/>
<protein>
    <submittedName>
        <fullName evidence="1">Deoxynucleoside monophosphate kinase</fullName>
    </submittedName>
</protein>